<reference evidence="1 2" key="1">
    <citation type="submission" date="2017-04" db="EMBL/GenBank/DDBJ databases">
        <authorList>
            <person name="Afonso C.L."/>
            <person name="Miller P.J."/>
            <person name="Scott M.A."/>
            <person name="Spackman E."/>
            <person name="Goraichik I."/>
            <person name="Dimitrov K.M."/>
            <person name="Suarez D.L."/>
            <person name="Swayne D.E."/>
        </authorList>
    </citation>
    <scope>NUCLEOTIDE SEQUENCE [LARGE SCALE GENOMIC DNA]</scope>
    <source>
        <strain evidence="1 2">DSM 21164</strain>
    </source>
</reference>
<proteinExistence type="predicted"/>
<protein>
    <submittedName>
        <fullName evidence="1">Uncharacterized protein</fullName>
    </submittedName>
</protein>
<dbReference type="STRING" id="504486.SAMN05660703_0096"/>
<evidence type="ECO:0000313" key="1">
    <source>
        <dbReference type="EMBL" id="SMC32025.1"/>
    </source>
</evidence>
<dbReference type="PROSITE" id="PS51257">
    <property type="entry name" value="PROKAR_LIPOPROTEIN"/>
    <property type="match status" value="1"/>
</dbReference>
<dbReference type="AlphaFoldDB" id="A0A1W1Y7C3"/>
<gene>
    <name evidence="1" type="ORF">SAMN05660703_0096</name>
</gene>
<dbReference type="OrthoDB" id="892266at2"/>
<dbReference type="EMBL" id="FWXO01000001">
    <property type="protein sequence ID" value="SMC32025.1"/>
    <property type="molecule type" value="Genomic_DNA"/>
</dbReference>
<accession>A0A1W1Y7C3</accession>
<dbReference type="Proteomes" id="UP000192360">
    <property type="component" value="Unassembled WGS sequence"/>
</dbReference>
<organism evidence="1 2">
    <name type="scientific">Cellulophaga tyrosinoxydans</name>
    <dbReference type="NCBI Taxonomy" id="504486"/>
    <lineage>
        <taxon>Bacteria</taxon>
        <taxon>Pseudomonadati</taxon>
        <taxon>Bacteroidota</taxon>
        <taxon>Flavobacteriia</taxon>
        <taxon>Flavobacteriales</taxon>
        <taxon>Flavobacteriaceae</taxon>
        <taxon>Cellulophaga</taxon>
    </lineage>
</organism>
<sequence>MKNITHIMVLLLLVLTGCKEEKKQEIQAPEPELTVLEKVANAHGFDNWANVNELKFTFNVDRDTNHFERVWNWKPKTNDVTAKSLETEISYNRKALDSITSKTDAAFINDKFWLLLPFQLIWDQNNFKYEHSAQSQAPISKKAMQKLTIVYGAEGGYTPGDAYDIYFGDDHIIQEWVFRKANSTEPSMTTTWEDYTTINGMKFAKSHKKEGENFNLHFTAIEVK</sequence>
<keyword evidence="2" id="KW-1185">Reference proteome</keyword>
<evidence type="ECO:0000313" key="2">
    <source>
        <dbReference type="Proteomes" id="UP000192360"/>
    </source>
</evidence>
<name>A0A1W1Y7C3_9FLAO</name>
<dbReference type="RefSeq" id="WP_084059343.1">
    <property type="nucleotide sequence ID" value="NZ_FWXO01000001.1"/>
</dbReference>